<protein>
    <submittedName>
        <fullName evidence="3">3-phenylpropionate/cinnamic acid dioxygenase subunit beta</fullName>
    </submittedName>
</protein>
<gene>
    <name evidence="3" type="ORF">E1298_10960</name>
</gene>
<dbReference type="OrthoDB" id="3212009at2"/>
<sequence>MTTAMAKRGAPVDMATWFSVNRFLTEEARLLDNREYEKWVELFTEDVHYFIPSRKVRMISAKPGDRDLEHELSSDGRPWVMSENIHELRLRVARVNSARQLWCENPPARNRHLVTNVETYHTEVAEELSVRSSFAVLHARFDSQGTTFIGERQDVLRRAGDTYKIAYRKVVLDSTVIWAGAISTFF</sequence>
<keyword evidence="2" id="KW-0560">Oxidoreductase</keyword>
<dbReference type="AlphaFoldDB" id="A0A4R5BYE4"/>
<dbReference type="RefSeq" id="WP_131891966.1">
    <property type="nucleotide sequence ID" value="NZ_SMKU01000040.1"/>
</dbReference>
<dbReference type="InterPro" id="IPR032710">
    <property type="entry name" value="NTF2-like_dom_sf"/>
</dbReference>
<dbReference type="Proteomes" id="UP000294513">
    <property type="component" value="Unassembled WGS sequence"/>
</dbReference>
<reference evidence="3 4" key="1">
    <citation type="submission" date="2019-03" db="EMBL/GenBank/DDBJ databases">
        <title>Draft genome sequences of novel Actinobacteria.</title>
        <authorList>
            <person name="Sahin N."/>
            <person name="Ay H."/>
            <person name="Saygin H."/>
        </authorList>
    </citation>
    <scope>NUCLEOTIDE SEQUENCE [LARGE SCALE GENOMIC DNA]</scope>
    <source>
        <strain evidence="3 4">H3C3</strain>
    </source>
</reference>
<proteinExistence type="inferred from homology"/>
<evidence type="ECO:0000313" key="4">
    <source>
        <dbReference type="Proteomes" id="UP000294513"/>
    </source>
</evidence>
<dbReference type="Pfam" id="PF00866">
    <property type="entry name" value="Ring_hydroxyl_B"/>
    <property type="match status" value="1"/>
</dbReference>
<dbReference type="InterPro" id="IPR000391">
    <property type="entry name" value="Rng_hydr_dOase-bsu"/>
</dbReference>
<dbReference type="PANTHER" id="PTHR41534">
    <property type="entry name" value="BLR3401 PROTEIN"/>
    <property type="match status" value="1"/>
</dbReference>
<evidence type="ECO:0000256" key="1">
    <source>
        <dbReference type="ARBA" id="ARBA00009570"/>
    </source>
</evidence>
<comment type="similarity">
    <text evidence="1">Belongs to the bacterial ring-hydroxylating dioxygenase beta subunit family.</text>
</comment>
<organism evidence="3 4">
    <name type="scientific">Actinomadura rubrisoli</name>
    <dbReference type="NCBI Taxonomy" id="2530368"/>
    <lineage>
        <taxon>Bacteria</taxon>
        <taxon>Bacillati</taxon>
        <taxon>Actinomycetota</taxon>
        <taxon>Actinomycetes</taxon>
        <taxon>Streptosporangiales</taxon>
        <taxon>Thermomonosporaceae</taxon>
        <taxon>Actinomadura</taxon>
    </lineage>
</organism>
<accession>A0A4R5BYE4</accession>
<dbReference type="GO" id="GO:0051213">
    <property type="term" value="F:dioxygenase activity"/>
    <property type="evidence" value="ECO:0007669"/>
    <property type="project" value="UniProtKB-KW"/>
</dbReference>
<keyword evidence="3" id="KW-0223">Dioxygenase</keyword>
<dbReference type="PANTHER" id="PTHR41534:SF2">
    <property type="entry name" value="3-PHENYLPROPIONATE_CINNAMIC ACID DIOXYGENASE SUBUNIT BETA"/>
    <property type="match status" value="1"/>
</dbReference>
<evidence type="ECO:0000256" key="2">
    <source>
        <dbReference type="ARBA" id="ARBA00023002"/>
    </source>
</evidence>
<dbReference type="GO" id="GO:0019380">
    <property type="term" value="P:3-phenylpropionate catabolic process"/>
    <property type="evidence" value="ECO:0007669"/>
    <property type="project" value="TreeGrafter"/>
</dbReference>
<evidence type="ECO:0000313" key="3">
    <source>
        <dbReference type="EMBL" id="TDD92231.1"/>
    </source>
</evidence>
<dbReference type="SUPFAM" id="SSF54427">
    <property type="entry name" value="NTF2-like"/>
    <property type="match status" value="1"/>
</dbReference>
<dbReference type="CDD" id="cd00667">
    <property type="entry name" value="ring_hydroxylating_dioxygenases_beta"/>
    <property type="match status" value="1"/>
</dbReference>
<comment type="caution">
    <text evidence="3">The sequence shown here is derived from an EMBL/GenBank/DDBJ whole genome shotgun (WGS) entry which is preliminary data.</text>
</comment>
<dbReference type="NCBIfam" id="NF007479">
    <property type="entry name" value="PRK10069.1"/>
    <property type="match status" value="1"/>
</dbReference>
<dbReference type="EMBL" id="SMKU01000040">
    <property type="protein sequence ID" value="TDD92231.1"/>
    <property type="molecule type" value="Genomic_DNA"/>
</dbReference>
<name>A0A4R5BYE4_9ACTN</name>
<dbReference type="Gene3D" id="3.10.450.50">
    <property type="match status" value="1"/>
</dbReference>
<keyword evidence="4" id="KW-1185">Reference proteome</keyword>